<gene>
    <name evidence="2" type="ORF">B296_00009935</name>
</gene>
<sequence>MSLCRRCGRTWSQRDCRCKNHQYIEKLVGDSGGNSDSKELQLWQQGGVVARARLETTAATRAVVAREEAAMGGSGDWRQEAAVGSAREKGRSRLRLAEEEGRGQRQSTFGAANGAVVVDGSVHNSEWQRRQSRAAATATAEGCGSGDAMRVGYTRGSLMELSKQQLMSNTKRLRMARLL</sequence>
<evidence type="ECO:0000256" key="1">
    <source>
        <dbReference type="SAM" id="MobiDB-lite"/>
    </source>
</evidence>
<accession>A0A427AH72</accession>
<dbReference type="EMBL" id="AMZH03002429">
    <property type="protein sequence ID" value="RRT75603.1"/>
    <property type="molecule type" value="Genomic_DNA"/>
</dbReference>
<evidence type="ECO:0000313" key="2">
    <source>
        <dbReference type="EMBL" id="RRT75603.1"/>
    </source>
</evidence>
<dbReference type="Proteomes" id="UP000287651">
    <property type="component" value="Unassembled WGS sequence"/>
</dbReference>
<feature type="compositionally biased region" description="Basic and acidic residues" evidence="1">
    <location>
        <begin position="86"/>
        <end position="103"/>
    </location>
</feature>
<dbReference type="AlphaFoldDB" id="A0A427AH72"/>
<organism evidence="2 3">
    <name type="scientific">Ensete ventricosum</name>
    <name type="common">Abyssinian banana</name>
    <name type="synonym">Musa ensete</name>
    <dbReference type="NCBI Taxonomy" id="4639"/>
    <lineage>
        <taxon>Eukaryota</taxon>
        <taxon>Viridiplantae</taxon>
        <taxon>Streptophyta</taxon>
        <taxon>Embryophyta</taxon>
        <taxon>Tracheophyta</taxon>
        <taxon>Spermatophyta</taxon>
        <taxon>Magnoliopsida</taxon>
        <taxon>Liliopsida</taxon>
        <taxon>Zingiberales</taxon>
        <taxon>Musaceae</taxon>
        <taxon>Ensete</taxon>
    </lineage>
</organism>
<protein>
    <submittedName>
        <fullName evidence="2">Uncharacterized protein</fullName>
    </submittedName>
</protein>
<name>A0A427AH72_ENSVE</name>
<proteinExistence type="predicted"/>
<evidence type="ECO:0000313" key="3">
    <source>
        <dbReference type="Proteomes" id="UP000287651"/>
    </source>
</evidence>
<reference evidence="2 3" key="1">
    <citation type="journal article" date="2014" name="Agronomy (Basel)">
        <title>A Draft Genome Sequence for Ensete ventricosum, the Drought-Tolerant Tree Against Hunger.</title>
        <authorList>
            <person name="Harrison J."/>
            <person name="Moore K.A."/>
            <person name="Paszkiewicz K."/>
            <person name="Jones T."/>
            <person name="Grant M."/>
            <person name="Ambacheew D."/>
            <person name="Muzemil S."/>
            <person name="Studholme D.J."/>
        </authorList>
    </citation>
    <scope>NUCLEOTIDE SEQUENCE [LARGE SCALE GENOMIC DNA]</scope>
</reference>
<comment type="caution">
    <text evidence="2">The sequence shown here is derived from an EMBL/GenBank/DDBJ whole genome shotgun (WGS) entry which is preliminary data.</text>
</comment>
<feature type="region of interest" description="Disordered" evidence="1">
    <location>
        <begin position="75"/>
        <end position="106"/>
    </location>
</feature>